<dbReference type="InterPro" id="IPR018042">
    <property type="entry name" value="Aspartate_kinase_CS"/>
</dbReference>
<dbReference type="GO" id="GO:0005829">
    <property type="term" value="C:cytosol"/>
    <property type="evidence" value="ECO:0007669"/>
    <property type="project" value="TreeGrafter"/>
</dbReference>
<name>A0A871R510_DEKBR</name>
<feature type="region of interest" description="Disordered" evidence="11">
    <location>
        <begin position="72"/>
        <end position="103"/>
    </location>
</feature>
<dbReference type="EC" id="2.7.2.4" evidence="4"/>
<comment type="similarity">
    <text evidence="3">Belongs to the aspartokinase family.</text>
</comment>
<dbReference type="InterPro" id="IPR002912">
    <property type="entry name" value="ACT_dom"/>
</dbReference>
<dbReference type="GO" id="GO:0004072">
    <property type="term" value="F:aspartate kinase activity"/>
    <property type="evidence" value="ECO:0007669"/>
    <property type="project" value="UniProtKB-EC"/>
</dbReference>
<dbReference type="NCBIfam" id="TIGR00657">
    <property type="entry name" value="asp_kinases"/>
    <property type="match status" value="1"/>
</dbReference>
<evidence type="ECO:0000256" key="9">
    <source>
        <dbReference type="ARBA" id="ARBA00022840"/>
    </source>
</evidence>
<dbReference type="InterPro" id="IPR054352">
    <property type="entry name" value="ACT_Aspartokinase"/>
</dbReference>
<dbReference type="PROSITE" id="PS51671">
    <property type="entry name" value="ACT"/>
    <property type="match status" value="1"/>
</dbReference>
<evidence type="ECO:0000256" key="7">
    <source>
        <dbReference type="ARBA" id="ARBA00022741"/>
    </source>
</evidence>
<dbReference type="GO" id="GO:0005524">
    <property type="term" value="F:ATP binding"/>
    <property type="evidence" value="ECO:0007669"/>
    <property type="project" value="UniProtKB-KW"/>
</dbReference>
<feature type="domain" description="ACT" evidence="12">
    <location>
        <begin position="484"/>
        <end position="561"/>
    </location>
</feature>
<evidence type="ECO:0000259" key="12">
    <source>
        <dbReference type="PROSITE" id="PS51671"/>
    </source>
</evidence>
<dbReference type="InterPro" id="IPR045865">
    <property type="entry name" value="ACT-like_dom_sf"/>
</dbReference>
<evidence type="ECO:0000256" key="5">
    <source>
        <dbReference type="ARBA" id="ARBA00022679"/>
    </source>
</evidence>
<dbReference type="Pfam" id="PF00696">
    <property type="entry name" value="AA_kinase"/>
    <property type="match status" value="1"/>
</dbReference>
<dbReference type="KEGG" id="bbrx:BRETT_003472"/>
<keyword evidence="9" id="KW-0067">ATP-binding</keyword>
<comment type="pathway">
    <text evidence="2">Amino-acid biosynthesis; L-threonine biosynthesis; L-threonine from L-aspartate: step 1/5.</text>
</comment>
<dbReference type="Pfam" id="PF22468">
    <property type="entry name" value="ACT_9"/>
    <property type="match status" value="1"/>
</dbReference>
<evidence type="ECO:0000313" key="14">
    <source>
        <dbReference type="Proteomes" id="UP000663131"/>
    </source>
</evidence>
<protein>
    <recommendedName>
        <fullName evidence="4">aspartate kinase</fullName>
        <ecNumber evidence="4">2.7.2.4</ecNumber>
    </recommendedName>
</protein>
<dbReference type="GO" id="GO:0009088">
    <property type="term" value="P:threonine biosynthetic process"/>
    <property type="evidence" value="ECO:0007669"/>
    <property type="project" value="UniProtKB-KW"/>
</dbReference>
<keyword evidence="6" id="KW-0791">Threonine biosynthesis</keyword>
<reference evidence="13" key="2">
    <citation type="journal article" name="BMC Genomics">
        <title>New genome assemblies reveal patterns of domestication and adaptation across Brettanomyces (Dekkera) species.</title>
        <authorList>
            <person name="Roach M.J."/>
            <person name="Borneman A.R."/>
        </authorList>
    </citation>
    <scope>NUCLEOTIDE SEQUENCE</scope>
    <source>
        <strain evidence="13">UCD 2041</strain>
    </source>
</reference>
<evidence type="ECO:0000256" key="8">
    <source>
        <dbReference type="ARBA" id="ARBA00022777"/>
    </source>
</evidence>
<evidence type="ECO:0000256" key="1">
    <source>
        <dbReference type="ARBA" id="ARBA00004986"/>
    </source>
</evidence>
<keyword evidence="8" id="KW-0418">Kinase</keyword>
<evidence type="ECO:0000256" key="10">
    <source>
        <dbReference type="ARBA" id="ARBA00048561"/>
    </source>
</evidence>
<dbReference type="InterPro" id="IPR001341">
    <property type="entry name" value="Asp_kinase"/>
</dbReference>
<dbReference type="InterPro" id="IPR001048">
    <property type="entry name" value="Asp/Glu/Uridylate_kinase"/>
</dbReference>
<dbReference type="InterPro" id="IPR036393">
    <property type="entry name" value="AceGlu_kinase-like_sf"/>
</dbReference>
<proteinExistence type="inferred from homology"/>
<dbReference type="GO" id="GO:0009089">
    <property type="term" value="P:lysine biosynthetic process via diaminopimelate"/>
    <property type="evidence" value="ECO:0007669"/>
    <property type="project" value="TreeGrafter"/>
</dbReference>
<comment type="catalytic activity">
    <reaction evidence="10">
        <text>L-aspartate + ATP = 4-phospho-L-aspartate + ADP</text>
        <dbReference type="Rhea" id="RHEA:23776"/>
        <dbReference type="ChEBI" id="CHEBI:29991"/>
        <dbReference type="ChEBI" id="CHEBI:30616"/>
        <dbReference type="ChEBI" id="CHEBI:57535"/>
        <dbReference type="ChEBI" id="CHEBI:456216"/>
        <dbReference type="EC" id="2.7.2.4"/>
    </reaction>
    <physiologicalReaction direction="left-to-right" evidence="10">
        <dbReference type="Rhea" id="RHEA:23777"/>
    </physiologicalReaction>
</comment>
<dbReference type="PANTHER" id="PTHR21499">
    <property type="entry name" value="ASPARTATE KINASE"/>
    <property type="match status" value="1"/>
</dbReference>
<organism evidence="13 14">
    <name type="scientific">Dekkera bruxellensis</name>
    <name type="common">Brettanomyces custersii</name>
    <dbReference type="NCBI Taxonomy" id="5007"/>
    <lineage>
        <taxon>Eukaryota</taxon>
        <taxon>Fungi</taxon>
        <taxon>Dikarya</taxon>
        <taxon>Ascomycota</taxon>
        <taxon>Saccharomycotina</taxon>
        <taxon>Pichiomycetes</taxon>
        <taxon>Pichiales</taxon>
        <taxon>Pichiaceae</taxon>
        <taxon>Brettanomyces</taxon>
    </lineage>
</organism>
<dbReference type="EMBL" id="CP063134">
    <property type="protein sequence ID" value="QOU19325.1"/>
    <property type="molecule type" value="Genomic_DNA"/>
</dbReference>
<evidence type="ECO:0000313" key="13">
    <source>
        <dbReference type="EMBL" id="QOU19325.1"/>
    </source>
</evidence>
<dbReference type="Gene3D" id="3.40.1160.10">
    <property type="entry name" value="Acetylglutamate kinase-like"/>
    <property type="match status" value="1"/>
</dbReference>
<reference evidence="13" key="1">
    <citation type="submission" date="2020-10" db="EMBL/GenBank/DDBJ databases">
        <authorList>
            <person name="Palmer J.M."/>
        </authorList>
    </citation>
    <scope>NUCLEOTIDE SEQUENCE</scope>
    <source>
        <strain evidence="13">UCD 2041</strain>
    </source>
</reference>
<dbReference type="AlphaFoldDB" id="A0A871R510"/>
<keyword evidence="7" id="KW-0547">Nucleotide-binding</keyword>
<dbReference type="FunFam" id="3.40.1160.10:FF:000023">
    <property type="entry name" value="Probable aspartokinase"/>
    <property type="match status" value="1"/>
</dbReference>
<dbReference type="GO" id="GO:0009090">
    <property type="term" value="P:homoserine biosynthetic process"/>
    <property type="evidence" value="ECO:0007669"/>
    <property type="project" value="TreeGrafter"/>
</dbReference>
<evidence type="ECO:0000256" key="6">
    <source>
        <dbReference type="ARBA" id="ARBA00022697"/>
    </source>
</evidence>
<evidence type="ECO:0000256" key="3">
    <source>
        <dbReference type="ARBA" id="ARBA00010122"/>
    </source>
</evidence>
<dbReference type="SUPFAM" id="SSF53633">
    <property type="entry name" value="Carbamate kinase-like"/>
    <property type="match status" value="1"/>
</dbReference>
<dbReference type="Proteomes" id="UP000663131">
    <property type="component" value="Chromosome 6"/>
</dbReference>
<comment type="pathway">
    <text evidence="1">Amino-acid biosynthesis; L-methionine biosynthesis via de novo pathway; L-homoserine from L-aspartate: step 1/3.</text>
</comment>
<accession>A0A871R510</accession>
<gene>
    <name evidence="13" type="ORF">BRETT_003472</name>
</gene>
<dbReference type="SUPFAM" id="SSF55021">
    <property type="entry name" value="ACT-like"/>
    <property type="match status" value="2"/>
</dbReference>
<dbReference type="Gene3D" id="3.30.70.260">
    <property type="match status" value="2"/>
</dbReference>
<dbReference type="PROSITE" id="PS00324">
    <property type="entry name" value="ASPARTOKINASE"/>
    <property type="match status" value="1"/>
</dbReference>
<sequence length="565" mass="61237">MSLAASTSSLSALTSGWVIQKFGGTSVGKFPEKICDEIVSPHLKNNRVAIVCSARSSKTKSEGTTSRLLRAAEQAAEGCAEDEEEGSSRSGSTSDSVFGESGADDLSNAAFQKTLDLVEADHVNNAEARIKNEELQKKLIAETRAAVHSVRRLLEACSVIGEIPERTNDIVMACGEQLSCMFMTALLKDHGTPAEYLDLSDIVVGFTREMQNEGSIPDPTEHEKGELKPQFYARLAREIASRVRSVPTGVVPVLTGFFGPVPGGMLNSVGRGYTDLCAALCAVGVSADELQIWKEVDGIFTADPRKVRSAKLLSSVTPEEAAELTYYGSEVIHPFTMEQVIKAKIPIRIKNVMNPNGRGTVIYPNNVAKRGEATPPHPPISAENLPQELFSVRKTATAITAKPDIAVLNIHSNKKTLSHGFLANVFRILDRHKLVVDLISTSEVHVSMAMNYSKERRRNLNLAISELTKYGECDVTTGLAIVSLVGIHMKQLIGIAGAMFKILADEKINIEMISQGANEINISCVIDEHDVIKALNALHDKVILRPVESGAGILDQRISELRLSE</sequence>
<dbReference type="OrthoDB" id="4323675at2759"/>
<keyword evidence="5" id="KW-0808">Transferase</keyword>
<evidence type="ECO:0000256" key="4">
    <source>
        <dbReference type="ARBA" id="ARBA00013059"/>
    </source>
</evidence>
<evidence type="ECO:0000256" key="2">
    <source>
        <dbReference type="ARBA" id="ARBA00005139"/>
    </source>
</evidence>
<dbReference type="PANTHER" id="PTHR21499:SF59">
    <property type="entry name" value="ASPARTOKINASE"/>
    <property type="match status" value="1"/>
</dbReference>
<keyword evidence="6" id="KW-0028">Amino-acid biosynthesis</keyword>
<dbReference type="RefSeq" id="XP_041135818.1">
    <property type="nucleotide sequence ID" value="XM_041281979.1"/>
</dbReference>
<evidence type="ECO:0000256" key="11">
    <source>
        <dbReference type="SAM" id="MobiDB-lite"/>
    </source>
</evidence>
<dbReference type="GeneID" id="64575395"/>